<dbReference type="EMBL" id="VCPD01000004">
    <property type="protein sequence ID" value="TMV07229.1"/>
    <property type="molecule type" value="Genomic_DNA"/>
</dbReference>
<dbReference type="InterPro" id="IPR013879">
    <property type="entry name" value="DUF1761"/>
</dbReference>
<gene>
    <name evidence="2" type="ORF">FGK63_14095</name>
</gene>
<accession>A0ABY2WWU5</accession>
<evidence type="ECO:0000313" key="3">
    <source>
        <dbReference type="Proteomes" id="UP001193035"/>
    </source>
</evidence>
<evidence type="ECO:0000313" key="2">
    <source>
        <dbReference type="EMBL" id="TMV07229.1"/>
    </source>
</evidence>
<proteinExistence type="predicted"/>
<protein>
    <submittedName>
        <fullName evidence="2">DUF1761 domain-containing protein</fullName>
    </submittedName>
</protein>
<feature type="transmembrane region" description="Helical" evidence="1">
    <location>
        <begin position="109"/>
        <end position="130"/>
    </location>
</feature>
<evidence type="ECO:0000256" key="1">
    <source>
        <dbReference type="SAM" id="Phobius"/>
    </source>
</evidence>
<comment type="caution">
    <text evidence="2">The sequence shown here is derived from an EMBL/GenBank/DDBJ whole genome shotgun (WGS) entry which is preliminary data.</text>
</comment>
<name>A0ABY2WWU5_9RHOB</name>
<feature type="transmembrane region" description="Helical" evidence="1">
    <location>
        <begin position="6"/>
        <end position="25"/>
    </location>
</feature>
<keyword evidence="3" id="KW-1185">Reference proteome</keyword>
<keyword evidence="1" id="KW-0812">Transmembrane</keyword>
<sequence length="131" mass="13967">MEALNVLTAALGAFILGSVWYMMLAETWKRAAGVSSEQLAQYEGGIALRTFGISFVLQLVVAGMMRHVFALSGIDAIGEGFVAGLGIGLFFISPWIAINNLYSMRPARLSLIDAGYATLACAVMGLILTLF</sequence>
<keyword evidence="1" id="KW-1133">Transmembrane helix</keyword>
<keyword evidence="1" id="KW-0472">Membrane</keyword>
<feature type="transmembrane region" description="Helical" evidence="1">
    <location>
        <begin position="81"/>
        <end position="102"/>
    </location>
</feature>
<reference evidence="2 3" key="1">
    <citation type="submission" date="2019-05" db="EMBL/GenBank/DDBJ databases">
        <title>Ruegeria sp. nov., isolated from tidal flat.</title>
        <authorList>
            <person name="Kim W."/>
        </authorList>
    </citation>
    <scope>NUCLEOTIDE SEQUENCE [LARGE SCALE GENOMIC DNA]</scope>
    <source>
        <strain evidence="2 3">CAU 1488</strain>
    </source>
</reference>
<dbReference type="Pfam" id="PF08570">
    <property type="entry name" value="DUF1761"/>
    <property type="match status" value="1"/>
</dbReference>
<dbReference type="RefSeq" id="WP_138843296.1">
    <property type="nucleotide sequence ID" value="NZ_VCPD01000004.1"/>
</dbReference>
<dbReference type="Proteomes" id="UP001193035">
    <property type="component" value="Unassembled WGS sequence"/>
</dbReference>
<feature type="transmembrane region" description="Helical" evidence="1">
    <location>
        <begin position="46"/>
        <end position="69"/>
    </location>
</feature>
<organism evidence="2 3">
    <name type="scientific">Ruegeria sediminis</name>
    <dbReference type="NCBI Taxonomy" id="2583820"/>
    <lineage>
        <taxon>Bacteria</taxon>
        <taxon>Pseudomonadati</taxon>
        <taxon>Pseudomonadota</taxon>
        <taxon>Alphaproteobacteria</taxon>
        <taxon>Rhodobacterales</taxon>
        <taxon>Roseobacteraceae</taxon>
        <taxon>Ruegeria</taxon>
    </lineage>
</organism>